<dbReference type="CDD" id="cd00198">
    <property type="entry name" value="vWFA"/>
    <property type="match status" value="1"/>
</dbReference>
<keyword evidence="2" id="KW-0964">Secreted</keyword>
<dbReference type="Pfam" id="PF24558">
    <property type="entry name" value="DUF7604"/>
    <property type="match status" value="1"/>
</dbReference>
<organism evidence="10 11">
    <name type="scientific">Bifidobacterium phasiani</name>
    <dbReference type="NCBI Taxonomy" id="2834431"/>
    <lineage>
        <taxon>Bacteria</taxon>
        <taxon>Bacillati</taxon>
        <taxon>Actinomycetota</taxon>
        <taxon>Actinomycetes</taxon>
        <taxon>Bifidobacteriales</taxon>
        <taxon>Bifidobacteriaceae</taxon>
        <taxon>Bifidobacterium</taxon>
    </lineage>
</organism>
<keyword evidence="6" id="KW-0472">Membrane</keyword>
<protein>
    <submittedName>
        <fullName evidence="10">VWA domain-containing protein</fullName>
    </submittedName>
</protein>
<dbReference type="InterPro" id="IPR022464">
    <property type="entry name" value="Strep_pil_isopept_link"/>
</dbReference>
<dbReference type="PROSITE" id="PS50234">
    <property type="entry name" value="VWFA"/>
    <property type="match status" value="1"/>
</dbReference>
<evidence type="ECO:0000313" key="11">
    <source>
        <dbReference type="Proteomes" id="UP000812844"/>
    </source>
</evidence>
<feature type="transmembrane region" description="Helical" evidence="6">
    <location>
        <begin position="862"/>
        <end position="880"/>
    </location>
</feature>
<dbReference type="EMBL" id="JAHBBD010000023">
    <property type="protein sequence ID" value="MBW3083472.1"/>
    <property type="molecule type" value="Genomic_DNA"/>
</dbReference>
<keyword evidence="6" id="KW-0812">Transmembrane</keyword>
<dbReference type="InterPro" id="IPR055384">
    <property type="entry name" value="DUF7604"/>
</dbReference>
<evidence type="ECO:0000256" key="7">
    <source>
        <dbReference type="SAM" id="SignalP"/>
    </source>
</evidence>
<dbReference type="InterPro" id="IPR019931">
    <property type="entry name" value="LPXTG_anchor"/>
</dbReference>
<evidence type="ECO:0000256" key="5">
    <source>
        <dbReference type="SAM" id="MobiDB-lite"/>
    </source>
</evidence>
<evidence type="ECO:0000256" key="1">
    <source>
        <dbReference type="ARBA" id="ARBA00022512"/>
    </source>
</evidence>
<keyword evidence="6" id="KW-1133">Transmembrane helix</keyword>
<feature type="domain" description="Gram-positive cocci surface proteins LPxTG" evidence="9">
    <location>
        <begin position="850"/>
        <end position="885"/>
    </location>
</feature>
<evidence type="ECO:0000256" key="6">
    <source>
        <dbReference type="SAM" id="Phobius"/>
    </source>
</evidence>
<evidence type="ECO:0000256" key="3">
    <source>
        <dbReference type="ARBA" id="ARBA00022729"/>
    </source>
</evidence>
<gene>
    <name evidence="10" type="ORF">KIH73_08915</name>
</gene>
<keyword evidence="3 7" id="KW-0732">Signal</keyword>
<dbReference type="Pfam" id="PF12892">
    <property type="entry name" value="FctA"/>
    <property type="match status" value="2"/>
</dbReference>
<name>A0ABS6WAN6_9BIFI</name>
<accession>A0ABS6WAN6</accession>
<keyword evidence="4" id="KW-0572">Peptidoglycan-anchor</keyword>
<evidence type="ECO:0000313" key="10">
    <source>
        <dbReference type="EMBL" id="MBW3083472.1"/>
    </source>
</evidence>
<sequence>MRQKNLLRGGGIRSRLIAAVAAFAMIAVGGLTATALADDQDGNRIDDASVRTSGETAADTTTPAVHKYVKDNKNGTYDLSLDVTGVTGKDVKPVNVIYVLDETYSMMWKMDGDYPDREKGEGDNAPNPKGDSLCAGVRGGTVETMTELCKAREEPLYRYSYDRFNAAKQAIKALNDMLIASSNVDVKTALVQFAGQEESAKTTDWKSLESGYNLPTSEFSTFASGTNYVDALEAVNDLLGDKPAHEKVEGADADSVQTVVVFVTDGEPNYPRKKGGSESEKDKYAAKQAKDALEELHLKSGDRFYAVGVGSDVGDTFLSQFAASAPKGVESSSTKSGNVDELVAYFKDIAEQIAGPDVRDAMIVDQLSEYAQVVKPETVPTVTITDANGGNIEVISPSSLVKLADGSISGKFMFQETAATAENTLTYTYHPAGTYEDNEHPVVTLEFPDNYQLTKDWTYTLTYQIEPTAAAYTYYAQHEKSYPHTGDSDTDAEGNHTSSEQQGFYSNTNATFTYVANDENESVDYPHPVIQAPSVPAVIQVTKDLDGRSDFAGSSFTFTLEPVNGAPMPAGEDGNKVSSLTLNINMDGKTKQTDSFDAIPLPYGKAGDYTYTVKEQQGDVTGLVYSKAEYRVVIHVDEQGEVTYTYTRTKNDAGAGDNSVEETAVFVNSPTTGAGGQMVRKYISGRDWQEGDSFTFRITYAESAPNDGTPIPEPYSDYGEVREIDDTTWDVTLPYDTDHCVSASNGVDSYCDMGLMFVTTYPIHDGNHEFTYMMAEEDGDAAGMQYSKAEYELKVTVVKTDLFESGFSVNFLPRQIRDDDGTQIDESGPSTLAAEKPITFTNTFTSVTALPLTGGDTTSRNIMLAGGGVLMLAGAAWLLARRRRV</sequence>
<dbReference type="NCBIfam" id="TIGR01167">
    <property type="entry name" value="LPXTG_anchor"/>
    <property type="match status" value="1"/>
</dbReference>
<evidence type="ECO:0000256" key="4">
    <source>
        <dbReference type="ARBA" id="ARBA00023088"/>
    </source>
</evidence>
<evidence type="ECO:0000259" key="9">
    <source>
        <dbReference type="PROSITE" id="PS50847"/>
    </source>
</evidence>
<feature type="region of interest" description="Disordered" evidence="5">
    <location>
        <begin position="481"/>
        <end position="503"/>
    </location>
</feature>
<evidence type="ECO:0000256" key="2">
    <source>
        <dbReference type="ARBA" id="ARBA00022525"/>
    </source>
</evidence>
<dbReference type="Pfam" id="PF00092">
    <property type="entry name" value="VWA"/>
    <property type="match status" value="1"/>
</dbReference>
<comment type="caution">
    <text evidence="10">The sequence shown here is derived from an EMBL/GenBank/DDBJ whole genome shotgun (WGS) entry which is preliminary data.</text>
</comment>
<feature type="chain" id="PRO_5045876063" evidence="7">
    <location>
        <begin position="38"/>
        <end position="885"/>
    </location>
</feature>
<dbReference type="RefSeq" id="WP_219082677.1">
    <property type="nucleotide sequence ID" value="NZ_JAHBBD010000023.1"/>
</dbReference>
<keyword evidence="11" id="KW-1185">Reference proteome</keyword>
<reference evidence="10 11" key="1">
    <citation type="submission" date="2021-05" db="EMBL/GenBank/DDBJ databases">
        <title>Phylogenetic classification of ten novel species belonging to the genus Bifidobacterium comprising B. colchicus sp. nov., B. abeli sp. nov., B. bicoloris sp. nov., B. guerezis sp. nov., B. rosaliae sp. nov., B. santillanensis sp. nov., B. argentati sp. nov., B. amazzoni sp. nov., B. pluviali sp. nov., and B. pinnaculum sp. nov.</title>
        <authorList>
            <person name="Lugli G.A."/>
            <person name="Ruiz Garcia L."/>
            <person name="Margolles A."/>
            <person name="Ventura M."/>
        </authorList>
    </citation>
    <scope>NUCLEOTIDE SEQUENCE [LARGE SCALE GENOMIC DNA]</scope>
    <source>
        <strain evidence="10 11">6T3</strain>
    </source>
</reference>
<proteinExistence type="predicted"/>
<evidence type="ECO:0000259" key="8">
    <source>
        <dbReference type="PROSITE" id="PS50234"/>
    </source>
</evidence>
<dbReference type="Pfam" id="PF00746">
    <property type="entry name" value="Gram_pos_anchor"/>
    <property type="match status" value="1"/>
</dbReference>
<feature type="domain" description="VWFA" evidence="8">
    <location>
        <begin position="95"/>
        <end position="353"/>
    </location>
</feature>
<feature type="signal peptide" evidence="7">
    <location>
        <begin position="1"/>
        <end position="37"/>
    </location>
</feature>
<dbReference type="PROSITE" id="PS50847">
    <property type="entry name" value="GRAM_POS_ANCHORING"/>
    <property type="match status" value="1"/>
</dbReference>
<dbReference type="Proteomes" id="UP000812844">
    <property type="component" value="Unassembled WGS sequence"/>
</dbReference>
<dbReference type="SMART" id="SM00327">
    <property type="entry name" value="VWA"/>
    <property type="match status" value="1"/>
</dbReference>
<keyword evidence="1" id="KW-0134">Cell wall</keyword>
<dbReference type="InterPro" id="IPR002035">
    <property type="entry name" value="VWF_A"/>
</dbReference>